<dbReference type="GO" id="GO:0006612">
    <property type="term" value="P:protein targeting to membrane"/>
    <property type="evidence" value="ECO:0007669"/>
    <property type="project" value="TreeGrafter"/>
</dbReference>
<dbReference type="InterPro" id="IPR001594">
    <property type="entry name" value="Palmitoyltrfase_DHHC"/>
</dbReference>
<organism evidence="13 14">
    <name type="scientific">Smittium simulii</name>
    <dbReference type="NCBI Taxonomy" id="133385"/>
    <lineage>
        <taxon>Eukaryota</taxon>
        <taxon>Fungi</taxon>
        <taxon>Fungi incertae sedis</taxon>
        <taxon>Zoopagomycota</taxon>
        <taxon>Kickxellomycotina</taxon>
        <taxon>Harpellomycetes</taxon>
        <taxon>Harpellales</taxon>
        <taxon>Legeriomycetaceae</taxon>
        <taxon>Smittium</taxon>
    </lineage>
</organism>
<evidence type="ECO:0000256" key="7">
    <source>
        <dbReference type="ARBA" id="ARBA00023139"/>
    </source>
</evidence>
<keyword evidence="14" id="KW-1185">Reference proteome</keyword>
<comment type="similarity">
    <text evidence="2 11">Belongs to the DHHC palmitoyltransferase family.</text>
</comment>
<feature type="transmembrane region" description="Helical" evidence="11">
    <location>
        <begin position="153"/>
        <end position="172"/>
    </location>
</feature>
<evidence type="ECO:0000256" key="9">
    <source>
        <dbReference type="ARBA" id="ARBA00023315"/>
    </source>
</evidence>
<dbReference type="STRING" id="133385.A0A2T9YA46"/>
<comment type="domain">
    <text evidence="11">The DHHC domain is required for palmitoyltransferase activity.</text>
</comment>
<keyword evidence="9 11" id="KW-0012">Acyltransferase</keyword>
<keyword evidence="6 11" id="KW-0472">Membrane</keyword>
<dbReference type="AlphaFoldDB" id="A0A2T9YA46"/>
<evidence type="ECO:0000256" key="2">
    <source>
        <dbReference type="ARBA" id="ARBA00008574"/>
    </source>
</evidence>
<sequence length="265" mass="31139">MLALIGVPLNIFFYLKTLTTDPGFITKENHKQALEMFEFDNVLYFPKYCKVCDFECPARSYHCKMCNKCVLGYDHHCVLTHRCVGIRNERYLYSFSISFILICVIGYVFNFVTMMSFATKSGYPPNYYYNFETKQFDLSKGFYGIFHDHPSEWVLNFILLFGVPVGAIFTLFQTYLHFSGITTYEHYRRIKLRNDIKDKKVFFIIPPKDSGRKKYIATIDPDNNSSQVPIEDDCERVLVNYVDQIPYAYSQGFVQNMLNVLFPKF</sequence>
<name>A0A2T9YA46_9FUNG</name>
<evidence type="ECO:0000259" key="12">
    <source>
        <dbReference type="Pfam" id="PF01529"/>
    </source>
</evidence>
<evidence type="ECO:0000256" key="10">
    <source>
        <dbReference type="ARBA" id="ARBA00048048"/>
    </source>
</evidence>
<evidence type="ECO:0000256" key="4">
    <source>
        <dbReference type="ARBA" id="ARBA00022692"/>
    </source>
</evidence>
<comment type="subcellular location">
    <subcellularLocation>
        <location evidence="1">Endomembrane system</location>
        <topology evidence="1">Multi-pass membrane protein</topology>
    </subcellularLocation>
</comment>
<dbReference type="PANTHER" id="PTHR22883">
    <property type="entry name" value="ZINC FINGER DHHC DOMAIN CONTAINING PROTEIN"/>
    <property type="match status" value="1"/>
</dbReference>
<reference evidence="13 14" key="1">
    <citation type="journal article" date="2018" name="MBio">
        <title>Comparative Genomics Reveals the Core Gene Toolbox for the Fungus-Insect Symbiosis.</title>
        <authorList>
            <person name="Wang Y."/>
            <person name="Stata M."/>
            <person name="Wang W."/>
            <person name="Stajich J.E."/>
            <person name="White M.M."/>
            <person name="Moncalvo J.M."/>
        </authorList>
    </citation>
    <scope>NUCLEOTIDE SEQUENCE [LARGE SCALE GENOMIC DNA]</scope>
    <source>
        <strain evidence="13 14">SWE-8-4</strain>
    </source>
</reference>
<feature type="domain" description="Palmitoyltransferase DHHC" evidence="12">
    <location>
        <begin position="46"/>
        <end position="188"/>
    </location>
</feature>
<keyword evidence="8" id="KW-0449">Lipoprotein</keyword>
<dbReference type="GO" id="GO:0005794">
    <property type="term" value="C:Golgi apparatus"/>
    <property type="evidence" value="ECO:0007669"/>
    <property type="project" value="TreeGrafter"/>
</dbReference>
<feature type="transmembrane region" description="Helical" evidence="11">
    <location>
        <begin position="91"/>
        <end position="118"/>
    </location>
</feature>
<evidence type="ECO:0000256" key="6">
    <source>
        <dbReference type="ARBA" id="ARBA00023136"/>
    </source>
</evidence>
<dbReference type="GO" id="GO:0019706">
    <property type="term" value="F:protein-cysteine S-palmitoyltransferase activity"/>
    <property type="evidence" value="ECO:0007669"/>
    <property type="project" value="UniProtKB-EC"/>
</dbReference>
<evidence type="ECO:0000256" key="3">
    <source>
        <dbReference type="ARBA" id="ARBA00022679"/>
    </source>
</evidence>
<dbReference type="Pfam" id="PF01529">
    <property type="entry name" value="DHHC"/>
    <property type="match status" value="1"/>
</dbReference>
<dbReference type="PANTHER" id="PTHR22883:SF301">
    <property type="entry name" value="PALMITOYLTRANSFERASE ZDHHC12"/>
    <property type="match status" value="1"/>
</dbReference>
<dbReference type="GO" id="GO:0005783">
    <property type="term" value="C:endoplasmic reticulum"/>
    <property type="evidence" value="ECO:0007669"/>
    <property type="project" value="TreeGrafter"/>
</dbReference>
<keyword evidence="4 11" id="KW-0812">Transmembrane</keyword>
<evidence type="ECO:0000256" key="11">
    <source>
        <dbReference type="RuleBase" id="RU079119"/>
    </source>
</evidence>
<keyword evidence="3 11" id="KW-0808">Transferase</keyword>
<evidence type="ECO:0000313" key="14">
    <source>
        <dbReference type="Proteomes" id="UP000245383"/>
    </source>
</evidence>
<proteinExistence type="inferred from homology"/>
<comment type="caution">
    <text evidence="13">The sequence shown here is derived from an EMBL/GenBank/DDBJ whole genome shotgun (WGS) entry which is preliminary data.</text>
</comment>
<dbReference type="EMBL" id="MBFR01000331">
    <property type="protein sequence ID" value="PVU89218.1"/>
    <property type="molecule type" value="Genomic_DNA"/>
</dbReference>
<keyword evidence="5 11" id="KW-1133">Transmembrane helix</keyword>
<accession>A0A2T9YA46</accession>
<evidence type="ECO:0000256" key="1">
    <source>
        <dbReference type="ARBA" id="ARBA00004127"/>
    </source>
</evidence>
<dbReference type="InterPro" id="IPR039859">
    <property type="entry name" value="PFA4/ZDH16/20/ERF2-like"/>
</dbReference>
<evidence type="ECO:0000256" key="5">
    <source>
        <dbReference type="ARBA" id="ARBA00022989"/>
    </source>
</evidence>
<dbReference type="EC" id="2.3.1.225" evidence="11"/>
<keyword evidence="7" id="KW-0564">Palmitate</keyword>
<evidence type="ECO:0000313" key="13">
    <source>
        <dbReference type="EMBL" id="PVU89218.1"/>
    </source>
</evidence>
<dbReference type="OrthoDB" id="9909019at2759"/>
<comment type="catalytic activity">
    <reaction evidence="10 11">
        <text>L-cysteinyl-[protein] + hexadecanoyl-CoA = S-hexadecanoyl-L-cysteinyl-[protein] + CoA</text>
        <dbReference type="Rhea" id="RHEA:36683"/>
        <dbReference type="Rhea" id="RHEA-COMP:10131"/>
        <dbReference type="Rhea" id="RHEA-COMP:11032"/>
        <dbReference type="ChEBI" id="CHEBI:29950"/>
        <dbReference type="ChEBI" id="CHEBI:57287"/>
        <dbReference type="ChEBI" id="CHEBI:57379"/>
        <dbReference type="ChEBI" id="CHEBI:74151"/>
        <dbReference type="EC" id="2.3.1.225"/>
    </reaction>
</comment>
<protein>
    <recommendedName>
        <fullName evidence="11">Palmitoyltransferase</fullName>
        <ecNumber evidence="11">2.3.1.225</ecNumber>
    </recommendedName>
</protein>
<evidence type="ECO:0000256" key="8">
    <source>
        <dbReference type="ARBA" id="ARBA00023288"/>
    </source>
</evidence>
<gene>
    <name evidence="13" type="ORF">BB561_005486</name>
</gene>
<dbReference type="PROSITE" id="PS50216">
    <property type="entry name" value="DHHC"/>
    <property type="match status" value="1"/>
</dbReference>
<dbReference type="Proteomes" id="UP000245383">
    <property type="component" value="Unassembled WGS sequence"/>
</dbReference>